<feature type="chain" id="PRO_5042206375" description="Amine oxidase" evidence="4">
    <location>
        <begin position="22"/>
        <end position="549"/>
    </location>
</feature>
<dbReference type="PANTHER" id="PTHR10742">
    <property type="entry name" value="FLAVIN MONOAMINE OXIDASE"/>
    <property type="match status" value="1"/>
</dbReference>
<dbReference type="EC" id="1.4.3.-" evidence="3"/>
<comment type="caution">
    <text evidence="6">The sequence shown here is derived from an EMBL/GenBank/DDBJ whole genome shotgun (WGS) entry which is preliminary data.</text>
</comment>
<dbReference type="GO" id="GO:0006598">
    <property type="term" value="P:polyamine catabolic process"/>
    <property type="evidence" value="ECO:0007669"/>
    <property type="project" value="TreeGrafter"/>
</dbReference>
<reference evidence="6" key="2">
    <citation type="submission" date="2023-01" db="EMBL/GenBank/DDBJ databases">
        <authorList>
            <person name="Petersen C."/>
        </authorList>
    </citation>
    <scope>NUCLEOTIDE SEQUENCE</scope>
    <source>
        <strain evidence="6">IBT 17514</strain>
    </source>
</reference>
<evidence type="ECO:0000256" key="1">
    <source>
        <dbReference type="ARBA" id="ARBA00001974"/>
    </source>
</evidence>
<dbReference type="InterPro" id="IPR050281">
    <property type="entry name" value="Flavin_monoamine_oxidase"/>
</dbReference>
<organism evidence="6 7">
    <name type="scientific">Penicillium malachiteum</name>
    <dbReference type="NCBI Taxonomy" id="1324776"/>
    <lineage>
        <taxon>Eukaryota</taxon>
        <taxon>Fungi</taxon>
        <taxon>Dikarya</taxon>
        <taxon>Ascomycota</taxon>
        <taxon>Pezizomycotina</taxon>
        <taxon>Eurotiomycetes</taxon>
        <taxon>Eurotiomycetidae</taxon>
        <taxon>Eurotiales</taxon>
        <taxon>Aspergillaceae</taxon>
        <taxon>Penicillium</taxon>
    </lineage>
</organism>
<proteinExistence type="inferred from homology"/>
<dbReference type="Gene3D" id="3.50.50.60">
    <property type="entry name" value="FAD/NAD(P)-binding domain"/>
    <property type="match status" value="1"/>
</dbReference>
<sequence>MHLNHLSFLAAAAGFLLPATAYVPHRPRIQDGTCKKTTVAILGGGMAGITAAASYSHDSTNNLQQALSNASVHDFAILEYRDTIGGRAWHEPFGKNPHTGEPYTIEMGANWVQGLGSPGGPQNPIWTLAQKYNLKTHYSDYDNVSTYNKNGYSDYSHLLTEYDEAYNIANMKAGEILTNNLQDQTAQSGLALAGWSPGKHDMEAQVVDWWKWDFEDNFTPLESSLVFGCAGDNLTENYFSDHDNFVIDQRGFNTIIKGEAATFLKPNDSRLHLNTTISEIVYSEDGVTVHNKDGSCVTAAYAICTFSLGVLQSDEVEFSPILPEWKQTAIQKFTMGTYTKIFMQFNETFWPKNTQYFLYADPSLRGWYPVFQSLSMPEFLPDSNILFVTITNEFSWRAERQSDEQTKGEILDVLRKMFPEKTIPEPTSFLYPRWSTEPWAHGSYSNWPPGTTLEMHENLRANTDRLWFAGEATSPTYFGFLQGAWFEGQDAGRQVAAALQHRCIPANSTKLKECGSRKHYEVLHGTSPLSDYSAVNGWITNSFVDNNSD</sequence>
<keyword evidence="3" id="KW-0274">FAD</keyword>
<dbReference type="Proteomes" id="UP001215712">
    <property type="component" value="Unassembled WGS sequence"/>
</dbReference>
<feature type="signal peptide" evidence="4">
    <location>
        <begin position="1"/>
        <end position="21"/>
    </location>
</feature>
<evidence type="ECO:0000256" key="3">
    <source>
        <dbReference type="RuleBase" id="RU362067"/>
    </source>
</evidence>
<dbReference type="SUPFAM" id="SSF54373">
    <property type="entry name" value="FAD-linked reductases, C-terminal domain"/>
    <property type="match status" value="1"/>
</dbReference>
<evidence type="ECO:0000259" key="5">
    <source>
        <dbReference type="Pfam" id="PF01593"/>
    </source>
</evidence>
<feature type="domain" description="Amine oxidase" evidence="5">
    <location>
        <begin position="66"/>
        <end position="495"/>
    </location>
</feature>
<dbReference type="AlphaFoldDB" id="A0AAD6HWN8"/>
<accession>A0AAD6HWN8</accession>
<gene>
    <name evidence="6" type="ORF">N7493_000308</name>
</gene>
<dbReference type="InterPro" id="IPR036188">
    <property type="entry name" value="FAD/NAD-bd_sf"/>
</dbReference>
<comment type="similarity">
    <text evidence="3">Belongs to the flavin monoamine oxidase family.</text>
</comment>
<evidence type="ECO:0000256" key="2">
    <source>
        <dbReference type="ARBA" id="ARBA00023002"/>
    </source>
</evidence>
<evidence type="ECO:0000313" key="7">
    <source>
        <dbReference type="Proteomes" id="UP001215712"/>
    </source>
</evidence>
<dbReference type="InterPro" id="IPR001613">
    <property type="entry name" value="Flavin_amine_oxidase"/>
</dbReference>
<protein>
    <recommendedName>
        <fullName evidence="3">Amine oxidase</fullName>
        <ecNumber evidence="3">1.4.3.-</ecNumber>
    </recommendedName>
</protein>
<comment type="cofactor">
    <cofactor evidence="1 3">
        <name>FAD</name>
        <dbReference type="ChEBI" id="CHEBI:57692"/>
    </cofactor>
</comment>
<name>A0AAD6HWN8_9EURO</name>
<keyword evidence="2 3" id="KW-0560">Oxidoreductase</keyword>
<reference evidence="6" key="1">
    <citation type="journal article" date="2023" name="IMA Fungus">
        <title>Comparative genomic study of the Penicillium genus elucidates a diverse pangenome and 15 lateral gene transfer events.</title>
        <authorList>
            <person name="Petersen C."/>
            <person name="Sorensen T."/>
            <person name="Nielsen M.R."/>
            <person name="Sondergaard T.E."/>
            <person name="Sorensen J.L."/>
            <person name="Fitzpatrick D.A."/>
            <person name="Frisvad J.C."/>
            <person name="Nielsen K.L."/>
        </authorList>
    </citation>
    <scope>NUCLEOTIDE SEQUENCE</scope>
    <source>
        <strain evidence="6">IBT 17514</strain>
    </source>
</reference>
<keyword evidence="7" id="KW-1185">Reference proteome</keyword>
<dbReference type="GO" id="GO:0016491">
    <property type="term" value="F:oxidoreductase activity"/>
    <property type="evidence" value="ECO:0007669"/>
    <property type="project" value="UniProtKB-KW"/>
</dbReference>
<dbReference type="InterPro" id="IPR002937">
    <property type="entry name" value="Amino_oxidase"/>
</dbReference>
<keyword evidence="3" id="KW-0285">Flavoprotein</keyword>
<dbReference type="SUPFAM" id="SSF51905">
    <property type="entry name" value="FAD/NAD(P)-binding domain"/>
    <property type="match status" value="1"/>
</dbReference>
<evidence type="ECO:0000313" key="6">
    <source>
        <dbReference type="EMBL" id="KAJ5740436.1"/>
    </source>
</evidence>
<dbReference type="PANTHER" id="PTHR10742:SF313">
    <property type="entry name" value="AMINE OXIDASE"/>
    <property type="match status" value="1"/>
</dbReference>
<evidence type="ECO:0000256" key="4">
    <source>
        <dbReference type="SAM" id="SignalP"/>
    </source>
</evidence>
<dbReference type="EMBL" id="JAQJAN010000001">
    <property type="protein sequence ID" value="KAJ5740436.1"/>
    <property type="molecule type" value="Genomic_DNA"/>
</dbReference>
<dbReference type="Gene3D" id="3.90.660.10">
    <property type="match status" value="1"/>
</dbReference>
<dbReference type="PRINTS" id="PR00757">
    <property type="entry name" value="AMINEOXDASEF"/>
</dbReference>
<keyword evidence="4" id="KW-0732">Signal</keyword>
<dbReference type="Pfam" id="PF01593">
    <property type="entry name" value="Amino_oxidase"/>
    <property type="match status" value="1"/>
</dbReference>